<keyword evidence="2" id="KW-0812">Transmembrane</keyword>
<dbReference type="InterPro" id="IPR051203">
    <property type="entry name" value="Polysaccharide_Synthase-Rel"/>
</dbReference>
<comment type="similarity">
    <text evidence="1">Belongs to the polysaccharide synthase family.</text>
</comment>
<dbReference type="RefSeq" id="WP_204602808.1">
    <property type="nucleotide sequence ID" value="NZ_JBHSED010000013.1"/>
</dbReference>
<sequence>MNIRSRYLLLLLIDVLIIASAIYISYLLRFDYKIRNEYGTNIPYVISACTIFVISSLHVYKIYKKVWQYASVGDLIAITKGVFVGIGLFYIFHQYVVLTVFPAIVVPRSIYLLAAMVIFLGISASRFVWRIVRDNYRKIKPYHRKALIVGAGSAGIMVVKELKHSSGDLYPVAFVDDDVQKMNYEVLGVPVVGNRYSIPEVANKYEIQEIILAMPSSSRAELSSIINIAKQTGCQIKTIPRMNDLINGKVSIDHIRNVSVDDLLGRDPVKLELDEITSYLSNQVILVTGAGGSIGSELCRQIAKFSPKQLILLGHGENSIFEIEMELKEAGHHFILRSVIADIQDIYALDATFAKYKPRVVFHAAAHKHVSLMENNPSEAVKNNILGTRNVATCADKYGCDTFVLVSTDKAVNPTNVMGATKNVAEMVAQTIGMKSKTKFSAVRFGNVLGSRGSVIPIFQRQIKAGGPVTVTHPDMIRYFMTIPEAVQLIIQAGAIASGGETFVLDMGHPVKIADLAKDIIRLSGFEPGKDIKIEYTGIRPGEKLFEELLTADEGAVASKHDRIFIIRSHLINGEEFELALRRLEALSSLKEGSVHAEAIKAELHKLVPSYAYQQSSEEEKERALKESFQSSLEVVSSLE</sequence>
<dbReference type="CDD" id="cd05237">
    <property type="entry name" value="UDP_invert_4-6DH_SDR_e"/>
    <property type="match status" value="1"/>
</dbReference>
<name>A0ABV8S7X7_9BACL</name>
<feature type="domain" description="Polysaccharide biosynthesis protein CapD-like" evidence="3">
    <location>
        <begin position="285"/>
        <end position="568"/>
    </location>
</feature>
<keyword evidence="5" id="KW-1185">Reference proteome</keyword>
<dbReference type="EMBL" id="JBHSED010000013">
    <property type="protein sequence ID" value="MFC4303472.1"/>
    <property type="molecule type" value="Genomic_DNA"/>
</dbReference>
<accession>A0ABV8S7X7</accession>
<evidence type="ECO:0000313" key="4">
    <source>
        <dbReference type="EMBL" id="MFC4303472.1"/>
    </source>
</evidence>
<evidence type="ECO:0000259" key="3">
    <source>
        <dbReference type="Pfam" id="PF02719"/>
    </source>
</evidence>
<dbReference type="Proteomes" id="UP001595755">
    <property type="component" value="Unassembled WGS sequence"/>
</dbReference>
<feature type="transmembrane region" description="Helical" evidence="2">
    <location>
        <begin position="42"/>
        <end position="60"/>
    </location>
</feature>
<dbReference type="InterPro" id="IPR003869">
    <property type="entry name" value="Polysac_CapD-like"/>
</dbReference>
<comment type="caution">
    <text evidence="4">The sequence shown here is derived from an EMBL/GenBank/DDBJ whole genome shotgun (WGS) entry which is preliminary data.</text>
</comment>
<feature type="transmembrane region" description="Helical" evidence="2">
    <location>
        <begin position="7"/>
        <end position="30"/>
    </location>
</feature>
<dbReference type="SUPFAM" id="SSF51735">
    <property type="entry name" value="NAD(P)-binding Rossmann-fold domains"/>
    <property type="match status" value="1"/>
</dbReference>
<dbReference type="Pfam" id="PF13727">
    <property type="entry name" value="CoA_binding_3"/>
    <property type="match status" value="1"/>
</dbReference>
<dbReference type="InterPro" id="IPR036291">
    <property type="entry name" value="NAD(P)-bd_dom_sf"/>
</dbReference>
<reference evidence="5" key="1">
    <citation type="journal article" date="2019" name="Int. J. Syst. Evol. Microbiol.">
        <title>The Global Catalogue of Microorganisms (GCM) 10K type strain sequencing project: providing services to taxonomists for standard genome sequencing and annotation.</title>
        <authorList>
            <consortium name="The Broad Institute Genomics Platform"/>
            <consortium name="The Broad Institute Genome Sequencing Center for Infectious Disease"/>
            <person name="Wu L."/>
            <person name="Ma J."/>
        </authorList>
    </citation>
    <scope>NUCLEOTIDE SEQUENCE [LARGE SCALE GENOMIC DNA]</scope>
    <source>
        <strain evidence="5">CGMCC 4.1641</strain>
    </source>
</reference>
<keyword evidence="2" id="KW-1133">Transmembrane helix</keyword>
<dbReference type="Pfam" id="PF02719">
    <property type="entry name" value="Polysacc_synt_2"/>
    <property type="match status" value="1"/>
</dbReference>
<organism evidence="4 5">
    <name type="scientific">Cohnella boryungensis</name>
    <dbReference type="NCBI Taxonomy" id="768479"/>
    <lineage>
        <taxon>Bacteria</taxon>
        <taxon>Bacillati</taxon>
        <taxon>Bacillota</taxon>
        <taxon>Bacilli</taxon>
        <taxon>Bacillales</taxon>
        <taxon>Paenibacillaceae</taxon>
        <taxon>Cohnella</taxon>
    </lineage>
</organism>
<dbReference type="InterPro" id="IPR029063">
    <property type="entry name" value="SAM-dependent_MTases_sf"/>
</dbReference>
<dbReference type="PANTHER" id="PTHR43318:SF1">
    <property type="entry name" value="POLYSACCHARIDE BIOSYNTHESIS PROTEIN EPSC-RELATED"/>
    <property type="match status" value="1"/>
</dbReference>
<evidence type="ECO:0000313" key="5">
    <source>
        <dbReference type="Proteomes" id="UP001595755"/>
    </source>
</evidence>
<keyword evidence="2" id="KW-0472">Membrane</keyword>
<dbReference type="SUPFAM" id="SSF53335">
    <property type="entry name" value="S-adenosyl-L-methionine-dependent methyltransferases"/>
    <property type="match status" value="1"/>
</dbReference>
<proteinExistence type="inferred from homology"/>
<evidence type="ECO:0000256" key="1">
    <source>
        <dbReference type="ARBA" id="ARBA00007430"/>
    </source>
</evidence>
<evidence type="ECO:0000256" key="2">
    <source>
        <dbReference type="SAM" id="Phobius"/>
    </source>
</evidence>
<protein>
    <submittedName>
        <fullName evidence="4">Polysaccharide biosynthesis protein</fullName>
    </submittedName>
</protein>
<feature type="transmembrane region" description="Helical" evidence="2">
    <location>
        <begin position="110"/>
        <end position="129"/>
    </location>
</feature>
<feature type="transmembrane region" description="Helical" evidence="2">
    <location>
        <begin position="81"/>
        <end position="104"/>
    </location>
</feature>
<dbReference type="Gene3D" id="3.40.50.720">
    <property type="entry name" value="NAD(P)-binding Rossmann-like Domain"/>
    <property type="match status" value="2"/>
</dbReference>
<gene>
    <name evidence="4" type="ORF">ACFO1S_08405</name>
</gene>
<dbReference type="PANTHER" id="PTHR43318">
    <property type="entry name" value="UDP-N-ACETYLGLUCOSAMINE 4,6-DEHYDRATASE"/>
    <property type="match status" value="1"/>
</dbReference>